<organism evidence="2 3">
    <name type="scientific">Flemingia macrophylla</name>
    <dbReference type="NCBI Taxonomy" id="520843"/>
    <lineage>
        <taxon>Eukaryota</taxon>
        <taxon>Viridiplantae</taxon>
        <taxon>Streptophyta</taxon>
        <taxon>Embryophyta</taxon>
        <taxon>Tracheophyta</taxon>
        <taxon>Spermatophyta</taxon>
        <taxon>Magnoliopsida</taxon>
        <taxon>eudicotyledons</taxon>
        <taxon>Gunneridae</taxon>
        <taxon>Pentapetalae</taxon>
        <taxon>rosids</taxon>
        <taxon>fabids</taxon>
        <taxon>Fabales</taxon>
        <taxon>Fabaceae</taxon>
        <taxon>Papilionoideae</taxon>
        <taxon>50 kb inversion clade</taxon>
        <taxon>NPAAA clade</taxon>
        <taxon>indigoferoid/millettioid clade</taxon>
        <taxon>Phaseoleae</taxon>
        <taxon>Flemingia</taxon>
    </lineage>
</organism>
<name>A0ABD1L4U5_9FABA</name>
<evidence type="ECO:0000256" key="1">
    <source>
        <dbReference type="SAM" id="MobiDB-lite"/>
    </source>
</evidence>
<comment type="caution">
    <text evidence="2">The sequence shown here is derived from an EMBL/GenBank/DDBJ whole genome shotgun (WGS) entry which is preliminary data.</text>
</comment>
<keyword evidence="3" id="KW-1185">Reference proteome</keyword>
<dbReference type="AlphaFoldDB" id="A0ABD1L4U5"/>
<protein>
    <submittedName>
        <fullName evidence="2">Uncharacterized protein</fullName>
    </submittedName>
</protein>
<accession>A0ABD1L4U5</accession>
<proteinExistence type="predicted"/>
<gene>
    <name evidence="2" type="ORF">Fmac_032400</name>
</gene>
<dbReference type="EMBL" id="JBGMDY010000011">
    <property type="protein sequence ID" value="KAL2318524.1"/>
    <property type="molecule type" value="Genomic_DNA"/>
</dbReference>
<reference evidence="2 3" key="1">
    <citation type="submission" date="2024-08" db="EMBL/GenBank/DDBJ databases">
        <title>Insights into the chromosomal genome structure of Flemingia macrophylla.</title>
        <authorList>
            <person name="Ding Y."/>
            <person name="Zhao Y."/>
            <person name="Bi W."/>
            <person name="Wu M."/>
            <person name="Zhao G."/>
            <person name="Gong Y."/>
            <person name="Li W."/>
            <person name="Zhang P."/>
        </authorList>
    </citation>
    <scope>NUCLEOTIDE SEQUENCE [LARGE SCALE GENOMIC DNA]</scope>
    <source>
        <strain evidence="2">DYQJB</strain>
        <tissue evidence="2">Leaf</tissue>
    </source>
</reference>
<dbReference type="Proteomes" id="UP001603857">
    <property type="component" value="Unassembled WGS sequence"/>
</dbReference>
<evidence type="ECO:0000313" key="2">
    <source>
        <dbReference type="EMBL" id="KAL2318524.1"/>
    </source>
</evidence>
<evidence type="ECO:0000313" key="3">
    <source>
        <dbReference type="Proteomes" id="UP001603857"/>
    </source>
</evidence>
<sequence>MQSSTLAMELPSLLEEPQPKLKPKTRIELKHFLELRIKKQVKEKPFTTLTAASGSTPTHSTPPFWTP</sequence>
<feature type="region of interest" description="Disordered" evidence="1">
    <location>
        <begin position="48"/>
        <end position="67"/>
    </location>
</feature>